<name>A0ACC2R8U2_9NEOP</name>
<organism evidence="1 2">
    <name type="scientific">Mythimna loreyi</name>
    <dbReference type="NCBI Taxonomy" id="667449"/>
    <lineage>
        <taxon>Eukaryota</taxon>
        <taxon>Metazoa</taxon>
        <taxon>Ecdysozoa</taxon>
        <taxon>Arthropoda</taxon>
        <taxon>Hexapoda</taxon>
        <taxon>Insecta</taxon>
        <taxon>Pterygota</taxon>
        <taxon>Neoptera</taxon>
        <taxon>Endopterygota</taxon>
        <taxon>Lepidoptera</taxon>
        <taxon>Glossata</taxon>
        <taxon>Ditrysia</taxon>
        <taxon>Noctuoidea</taxon>
        <taxon>Noctuidae</taxon>
        <taxon>Noctuinae</taxon>
        <taxon>Hadenini</taxon>
        <taxon>Mythimna</taxon>
    </lineage>
</organism>
<proteinExistence type="predicted"/>
<gene>
    <name evidence="1" type="ORF">PYW08_006987</name>
</gene>
<comment type="caution">
    <text evidence="1">The sequence shown here is derived from an EMBL/GenBank/DDBJ whole genome shotgun (WGS) entry which is preliminary data.</text>
</comment>
<keyword evidence="2" id="KW-1185">Reference proteome</keyword>
<evidence type="ECO:0000313" key="2">
    <source>
        <dbReference type="Proteomes" id="UP001231649"/>
    </source>
</evidence>
<accession>A0ACC2R8U2</accession>
<evidence type="ECO:0000313" key="1">
    <source>
        <dbReference type="EMBL" id="KAJ8736331.1"/>
    </source>
</evidence>
<dbReference type="Proteomes" id="UP001231649">
    <property type="component" value="Chromosome 2"/>
</dbReference>
<reference evidence="1" key="1">
    <citation type="submission" date="2023-03" db="EMBL/GenBank/DDBJ databases">
        <title>Chromosome-level genomes of two armyworms, Mythimna separata and Mythimna loreyi, provide insights into the biosynthesis and reception of sex pheromones.</title>
        <authorList>
            <person name="Zhao H."/>
        </authorList>
    </citation>
    <scope>NUCLEOTIDE SEQUENCE</scope>
    <source>
        <strain evidence="1">BeijingLab</strain>
    </source>
</reference>
<dbReference type="EMBL" id="CM056778">
    <property type="protein sequence ID" value="KAJ8736331.1"/>
    <property type="molecule type" value="Genomic_DNA"/>
</dbReference>
<sequence length="272" mass="30486">MPYCAVLVSNRITTLDEKLKYYEDKQADICDSPVTETESLVTAITTTKTAARKKGKKSKSTRPTKSLYDSESTSGSVTEKIHQSQHTLPQTQILQTPLNQTSPVPPPALPSLIPSAPSSVQLQPEISVDTLPVLHQEPVDIPKTVWETYPKKSTNHRWVSGTAGPDITSLKAAKPRKYLHLWNMESTADDVRAYLNQLCPSGSCTVNELKSKGHYRSYKIGIPIDYFETCFSINVWPVNAKIQPWIPFRKRNGATFRSPDTSHSQTQHFFRS</sequence>
<protein>
    <submittedName>
        <fullName evidence="1">Uncharacterized protein</fullName>
    </submittedName>
</protein>